<dbReference type="Proteomes" id="UP000249260">
    <property type="component" value="Unassembled WGS sequence"/>
</dbReference>
<dbReference type="PANTHER" id="PTHR34975:SF2">
    <property type="entry name" value="SPORE GERMINATION PROTEIN A2"/>
    <property type="match status" value="1"/>
</dbReference>
<feature type="transmembrane region" description="Helical" evidence="8">
    <location>
        <begin position="145"/>
        <end position="163"/>
    </location>
</feature>
<proteinExistence type="inferred from homology"/>
<keyword evidence="3" id="KW-0813">Transport</keyword>
<feature type="transmembrane region" description="Helical" evidence="8">
    <location>
        <begin position="306"/>
        <end position="324"/>
    </location>
</feature>
<dbReference type="PANTHER" id="PTHR34975">
    <property type="entry name" value="SPORE GERMINATION PROTEIN A2"/>
    <property type="match status" value="1"/>
</dbReference>
<accession>A0A328U9H1</accession>
<keyword evidence="5 8" id="KW-0812">Transmembrane</keyword>
<feature type="transmembrane region" description="Helical" evidence="8">
    <location>
        <begin position="336"/>
        <end position="355"/>
    </location>
</feature>
<evidence type="ECO:0000313" key="10">
    <source>
        <dbReference type="Proteomes" id="UP000249260"/>
    </source>
</evidence>
<keyword evidence="6 8" id="KW-1133">Transmembrane helix</keyword>
<comment type="similarity">
    <text evidence="2">Belongs to the amino acid-polyamine-organocation (APC) superfamily. Spore germination protein (SGP) (TC 2.A.3.9) family.</text>
</comment>
<keyword evidence="4" id="KW-0309">Germination</keyword>
<dbReference type="Gene3D" id="1.20.1740.10">
    <property type="entry name" value="Amino acid/polyamine transporter I"/>
    <property type="match status" value="1"/>
</dbReference>
<evidence type="ECO:0000313" key="9">
    <source>
        <dbReference type="EMBL" id="RAP77565.1"/>
    </source>
</evidence>
<evidence type="ECO:0000256" key="3">
    <source>
        <dbReference type="ARBA" id="ARBA00022448"/>
    </source>
</evidence>
<evidence type="ECO:0000256" key="7">
    <source>
        <dbReference type="ARBA" id="ARBA00023136"/>
    </source>
</evidence>
<keyword evidence="7 8" id="KW-0472">Membrane</keyword>
<feature type="transmembrane region" description="Helical" evidence="8">
    <location>
        <begin position="269"/>
        <end position="290"/>
    </location>
</feature>
<gene>
    <name evidence="9" type="ORF">DL346_03545</name>
</gene>
<dbReference type="AlphaFoldDB" id="A0A328U9H1"/>
<dbReference type="OrthoDB" id="2446105at2"/>
<evidence type="ECO:0000256" key="1">
    <source>
        <dbReference type="ARBA" id="ARBA00004141"/>
    </source>
</evidence>
<comment type="subcellular location">
    <subcellularLocation>
        <location evidence="1">Membrane</location>
        <topology evidence="1">Multi-pass membrane protein</topology>
    </subcellularLocation>
</comment>
<feature type="transmembrane region" description="Helical" evidence="8">
    <location>
        <begin position="183"/>
        <end position="203"/>
    </location>
</feature>
<dbReference type="Pfam" id="PF03845">
    <property type="entry name" value="Spore_permease"/>
    <property type="match status" value="1"/>
</dbReference>
<sequence>MKRNRSRISQLQLFTMVAQIMIGTEVISLPHSVHENARQDSWMAILIAGAIVQLVVLLQWGVMRRHPGLTFFEISEHVLGKWISRGIALLYTGYFMFVNMLSMLNTFSVLYKWAYPQTPKWVTLGLVLLVGVYMGRQSVQAIARFFFLVTILHLFFILILLLSHGHGDWLNLLPVGRTPVPSILLGAKSTLLALLGFEVLLIVQPKVKGQPSKKLRNVSLSIWYVIAMYILITMTCLFYLSSERLDQVPEPVMYMLSRFTVVVIERLDMIFLSFWIVSAVTSFVGFLYMGSESAKFVCGGTSRHKFVLWVGLVPFVLALVQNNPFAVANWTPYLELYALVTLALLPLVILVGSLLKQGGGRGKAA</sequence>
<organism evidence="9 10">
    <name type="scientific">Paenibacillus montanisoli</name>
    <dbReference type="NCBI Taxonomy" id="2081970"/>
    <lineage>
        <taxon>Bacteria</taxon>
        <taxon>Bacillati</taxon>
        <taxon>Bacillota</taxon>
        <taxon>Bacilli</taxon>
        <taxon>Bacillales</taxon>
        <taxon>Paenibacillaceae</taxon>
        <taxon>Paenibacillus</taxon>
    </lineage>
</organism>
<name>A0A328U9H1_9BACL</name>
<feature type="transmembrane region" description="Helical" evidence="8">
    <location>
        <begin position="113"/>
        <end position="133"/>
    </location>
</feature>
<feature type="transmembrane region" description="Helical" evidence="8">
    <location>
        <begin position="42"/>
        <end position="62"/>
    </location>
</feature>
<reference evidence="9 10" key="1">
    <citation type="submission" date="2018-06" db="EMBL/GenBank/DDBJ databases">
        <title>Paenibacillus montanisoli sp. nov., isolated from mountain area soil.</title>
        <authorList>
            <person name="Wu M."/>
        </authorList>
    </citation>
    <scope>NUCLEOTIDE SEQUENCE [LARGE SCALE GENOMIC DNA]</scope>
    <source>
        <strain evidence="9 10">RA17</strain>
    </source>
</reference>
<evidence type="ECO:0000256" key="4">
    <source>
        <dbReference type="ARBA" id="ARBA00022544"/>
    </source>
</evidence>
<comment type="caution">
    <text evidence="9">The sequence shown here is derived from an EMBL/GenBank/DDBJ whole genome shotgun (WGS) entry which is preliminary data.</text>
</comment>
<dbReference type="EMBL" id="QLUW01000001">
    <property type="protein sequence ID" value="RAP77565.1"/>
    <property type="molecule type" value="Genomic_DNA"/>
</dbReference>
<feature type="transmembrane region" description="Helical" evidence="8">
    <location>
        <begin position="82"/>
        <end position="101"/>
    </location>
</feature>
<protein>
    <submittedName>
        <fullName evidence="9">Uncharacterized protein</fullName>
    </submittedName>
</protein>
<dbReference type="InterPro" id="IPR004761">
    <property type="entry name" value="Spore_GerAB"/>
</dbReference>
<evidence type="ECO:0000256" key="2">
    <source>
        <dbReference type="ARBA" id="ARBA00007998"/>
    </source>
</evidence>
<dbReference type="RefSeq" id="WP_112880688.1">
    <property type="nucleotide sequence ID" value="NZ_QLUW01000001.1"/>
</dbReference>
<dbReference type="NCBIfam" id="TIGR00912">
    <property type="entry name" value="2A0309"/>
    <property type="match status" value="1"/>
</dbReference>
<dbReference type="GO" id="GO:0009847">
    <property type="term" value="P:spore germination"/>
    <property type="evidence" value="ECO:0007669"/>
    <property type="project" value="InterPro"/>
</dbReference>
<feature type="transmembrane region" description="Helical" evidence="8">
    <location>
        <begin position="12"/>
        <end position="30"/>
    </location>
</feature>
<evidence type="ECO:0000256" key="6">
    <source>
        <dbReference type="ARBA" id="ARBA00022989"/>
    </source>
</evidence>
<evidence type="ECO:0000256" key="8">
    <source>
        <dbReference type="SAM" id="Phobius"/>
    </source>
</evidence>
<dbReference type="GO" id="GO:0016020">
    <property type="term" value="C:membrane"/>
    <property type="evidence" value="ECO:0007669"/>
    <property type="project" value="UniProtKB-SubCell"/>
</dbReference>
<keyword evidence="10" id="KW-1185">Reference proteome</keyword>
<evidence type="ECO:0000256" key="5">
    <source>
        <dbReference type="ARBA" id="ARBA00022692"/>
    </source>
</evidence>
<feature type="transmembrane region" description="Helical" evidence="8">
    <location>
        <begin position="215"/>
        <end position="240"/>
    </location>
</feature>